<feature type="compositionally biased region" description="Basic and acidic residues" evidence="1">
    <location>
        <begin position="88"/>
        <end position="101"/>
    </location>
</feature>
<sequence>MFFPSDPNTDQTPTVPNKPRSQREATMASEPPQDLIDSVTAVTGMDRGVAVQYLKAKHNNADQAINAYLDNEDISKDEAATHWDDAMFSADRDGNDADANRNLRPLGAATAPPTRPSSRASMHPNSKDEEDKDFAEAMRLSQQQESGVITVDGTETAAAGSNNFGPATKEYYDKSQWAMVPRAISSNEIVPDADVEHRKNVPGEPRVVKHLPDGDYLANFLTICHAIAGAREAMLMRDFVRASYGQDGEWWRGHSISLPRIVHAGSGSPVEPEADKYDELVAEVQRLMAFLDASERSYASPGALTQTEAIKGDSPATTKSKTLLELFMQQWVVAAAVKSAGAQGGVANLFTTRTLMRAQGKGEYLLLDLETDVPEGEKADLSELTDAMFYDAEATDDCIETPAEVLVMRLRQSRLGAKQLRVEVPAEFHMDKYLEENMAATGRVRQEICQGKTRIRKIGEVEKRLRTWKHPVKKGEEIDAAVLLKHAHGHFSGQNRREDADKNGEANGVAPADENVEDSTTMPPHYQEIARKLDKVIASIDDKLTVLAAEKEKTRRAIAEMSRNPLPELEGRLKHHYTLRGVATKTNITYVLRAKEDEDEEEVDEMEMPLLGGHHASAMKDGNAADEEDDADGTPEGMQWWRIEYEASGAAATPAKVTKTKTPDYDVLRAVELEHNRALLVYASDAVNDIAQYNAVLPPPLRDFVGNDNKLFRAECRDAAALTANRSRNAADPPAYDEFGSAAEHHEDVPRQSIEPRGSMDSMRADDGDAGGHSPPGYEQEGFLGHHGFGLGPAAIREGRYGGDGEGVPGSVEELGGEDGGGEVHEITLDDEQGMEMEMVEKGGRGPLIPGLGGGSGDAVMEDAPVEVGSHH</sequence>
<name>A0AAV9J7F3_9PEZI</name>
<evidence type="ECO:0000313" key="2">
    <source>
        <dbReference type="EMBL" id="KAK4540969.1"/>
    </source>
</evidence>
<feature type="region of interest" description="Disordered" evidence="1">
    <location>
        <begin position="88"/>
        <end position="131"/>
    </location>
</feature>
<gene>
    <name evidence="2" type="ORF">LTR36_008477</name>
</gene>
<evidence type="ECO:0000256" key="1">
    <source>
        <dbReference type="SAM" id="MobiDB-lite"/>
    </source>
</evidence>
<dbReference type="AlphaFoldDB" id="A0AAV9J7F3"/>
<feature type="region of interest" description="Disordered" evidence="1">
    <location>
        <begin position="614"/>
        <end position="634"/>
    </location>
</feature>
<feature type="compositionally biased region" description="Basic and acidic residues" evidence="1">
    <location>
        <begin position="495"/>
        <end position="504"/>
    </location>
</feature>
<proteinExistence type="predicted"/>
<dbReference type="Gene3D" id="1.10.8.10">
    <property type="entry name" value="DNA helicase RuvA subunit, C-terminal domain"/>
    <property type="match status" value="1"/>
</dbReference>
<keyword evidence="3" id="KW-1185">Reference proteome</keyword>
<feature type="region of interest" description="Disordered" evidence="1">
    <location>
        <begin position="725"/>
        <end position="825"/>
    </location>
</feature>
<accession>A0AAV9J7F3</accession>
<protein>
    <recommendedName>
        <fullName evidence="4">UBA domain-containing protein</fullName>
    </recommendedName>
</protein>
<reference evidence="2 3" key="1">
    <citation type="submission" date="2021-11" db="EMBL/GenBank/DDBJ databases">
        <title>Black yeast isolated from Biological Soil Crust.</title>
        <authorList>
            <person name="Kurbessoian T."/>
        </authorList>
    </citation>
    <scope>NUCLEOTIDE SEQUENCE [LARGE SCALE GENOMIC DNA]</scope>
    <source>
        <strain evidence="2 3">CCFEE 5522</strain>
    </source>
</reference>
<organism evidence="2 3">
    <name type="scientific">Oleoguttula mirabilis</name>
    <dbReference type="NCBI Taxonomy" id="1507867"/>
    <lineage>
        <taxon>Eukaryota</taxon>
        <taxon>Fungi</taxon>
        <taxon>Dikarya</taxon>
        <taxon>Ascomycota</taxon>
        <taxon>Pezizomycotina</taxon>
        <taxon>Dothideomycetes</taxon>
        <taxon>Dothideomycetidae</taxon>
        <taxon>Mycosphaerellales</taxon>
        <taxon>Teratosphaeriaceae</taxon>
        <taxon>Oleoguttula</taxon>
    </lineage>
</organism>
<dbReference type="InterPro" id="IPR055335">
    <property type="entry name" value="Ucp6/RUP1"/>
</dbReference>
<dbReference type="GO" id="GO:0005829">
    <property type="term" value="C:cytosol"/>
    <property type="evidence" value="ECO:0007669"/>
    <property type="project" value="TreeGrafter"/>
</dbReference>
<feature type="region of interest" description="Disordered" evidence="1">
    <location>
        <begin position="490"/>
        <end position="521"/>
    </location>
</feature>
<dbReference type="EMBL" id="JAVFHQ010000059">
    <property type="protein sequence ID" value="KAK4540969.1"/>
    <property type="molecule type" value="Genomic_DNA"/>
</dbReference>
<feature type="compositionally biased region" description="Polar residues" evidence="1">
    <location>
        <begin position="1"/>
        <end position="15"/>
    </location>
</feature>
<dbReference type="CDD" id="cd14273">
    <property type="entry name" value="UBA_TAP-C_like"/>
    <property type="match status" value="1"/>
</dbReference>
<evidence type="ECO:0000313" key="3">
    <source>
        <dbReference type="Proteomes" id="UP001324427"/>
    </source>
</evidence>
<dbReference type="Pfam" id="PF14555">
    <property type="entry name" value="UBA_4"/>
    <property type="match status" value="1"/>
</dbReference>
<evidence type="ECO:0008006" key="4">
    <source>
        <dbReference type="Google" id="ProtNLM"/>
    </source>
</evidence>
<feature type="region of interest" description="Disordered" evidence="1">
    <location>
        <begin position="1"/>
        <end position="35"/>
    </location>
</feature>
<dbReference type="Proteomes" id="UP001324427">
    <property type="component" value="Unassembled WGS sequence"/>
</dbReference>
<comment type="caution">
    <text evidence="2">The sequence shown here is derived from an EMBL/GenBank/DDBJ whole genome shotgun (WGS) entry which is preliminary data.</text>
</comment>
<dbReference type="PANTHER" id="PTHR39597:SF1">
    <property type="entry name" value="UBA DOMAIN-CONTAINING PROTEIN RUP1"/>
    <property type="match status" value="1"/>
</dbReference>
<dbReference type="GO" id="GO:0016579">
    <property type="term" value="P:protein deubiquitination"/>
    <property type="evidence" value="ECO:0007669"/>
    <property type="project" value="TreeGrafter"/>
</dbReference>
<dbReference type="PANTHER" id="PTHR39597">
    <property type="entry name" value="UBA DOMAIN-CONTAINING PROTEIN RUP1"/>
    <property type="match status" value="1"/>
</dbReference>
<feature type="compositionally biased region" description="Acidic residues" evidence="1">
    <location>
        <begin position="624"/>
        <end position="633"/>
    </location>
</feature>
<dbReference type="GO" id="GO:0005634">
    <property type="term" value="C:nucleus"/>
    <property type="evidence" value="ECO:0007669"/>
    <property type="project" value="TreeGrafter"/>
</dbReference>
<feature type="region of interest" description="Disordered" evidence="1">
    <location>
        <begin position="845"/>
        <end position="872"/>
    </location>
</feature>